<reference evidence="3" key="1">
    <citation type="submission" date="2019-10" db="EMBL/GenBank/DDBJ databases">
        <authorList>
            <consortium name="DOE Joint Genome Institute"/>
            <person name="Kuo A."/>
            <person name="Miyauchi S."/>
            <person name="Kiss E."/>
            <person name="Drula E."/>
            <person name="Kohler A."/>
            <person name="Sanchez-Garcia M."/>
            <person name="Andreopoulos B."/>
            <person name="Barry K.W."/>
            <person name="Bonito G."/>
            <person name="Buee M."/>
            <person name="Carver A."/>
            <person name="Chen C."/>
            <person name="Cichocki N."/>
            <person name="Clum A."/>
            <person name="Culley D."/>
            <person name="Crous P.W."/>
            <person name="Fauchery L."/>
            <person name="Girlanda M."/>
            <person name="Hayes R."/>
            <person name="Keri Z."/>
            <person name="LaButti K."/>
            <person name="Lipzen A."/>
            <person name="Lombard V."/>
            <person name="Magnuson J."/>
            <person name="Maillard F."/>
            <person name="Morin E."/>
            <person name="Murat C."/>
            <person name="Nolan M."/>
            <person name="Ohm R."/>
            <person name="Pangilinan J."/>
            <person name="Pereira M."/>
            <person name="Perotto S."/>
            <person name="Peter M."/>
            <person name="Riley R."/>
            <person name="Sitrit Y."/>
            <person name="Stielow B."/>
            <person name="Szollosi G."/>
            <person name="Zifcakova L."/>
            <person name="Stursova M."/>
            <person name="Spatafora J.W."/>
            <person name="Tedersoo L."/>
            <person name="Vaario L.-M."/>
            <person name="Yamada A."/>
            <person name="Yan M."/>
            <person name="Wang P."/>
            <person name="Xu J."/>
            <person name="Bruns T."/>
            <person name="Baldrian P."/>
            <person name="Vilgalys R."/>
            <person name="Henrissat B."/>
            <person name="Grigoriev I.V."/>
            <person name="Hibbett D."/>
            <person name="Nagy L.G."/>
            <person name="Martin F.M."/>
        </authorList>
    </citation>
    <scope>NUCLEOTIDE SEQUENCE</scope>
    <source>
        <strain evidence="3">BED1</strain>
    </source>
</reference>
<dbReference type="Proteomes" id="UP001194468">
    <property type="component" value="Unassembled WGS sequence"/>
</dbReference>
<dbReference type="AlphaFoldDB" id="A0AAD4GBC7"/>
<organism evidence="3 4">
    <name type="scientific">Boletus edulis BED1</name>
    <dbReference type="NCBI Taxonomy" id="1328754"/>
    <lineage>
        <taxon>Eukaryota</taxon>
        <taxon>Fungi</taxon>
        <taxon>Dikarya</taxon>
        <taxon>Basidiomycota</taxon>
        <taxon>Agaricomycotina</taxon>
        <taxon>Agaricomycetes</taxon>
        <taxon>Agaricomycetidae</taxon>
        <taxon>Boletales</taxon>
        <taxon>Boletineae</taxon>
        <taxon>Boletaceae</taxon>
        <taxon>Boletoideae</taxon>
        <taxon>Boletus</taxon>
    </lineage>
</organism>
<evidence type="ECO:0000256" key="1">
    <source>
        <dbReference type="SAM" id="MobiDB-lite"/>
    </source>
</evidence>
<dbReference type="InterPro" id="IPR010730">
    <property type="entry name" value="HET"/>
</dbReference>
<comment type="caution">
    <text evidence="3">The sequence shown here is derived from an EMBL/GenBank/DDBJ whole genome shotgun (WGS) entry which is preliminary data.</text>
</comment>
<feature type="domain" description="Heterokaryon incompatibility" evidence="2">
    <location>
        <begin position="121"/>
        <end position="214"/>
    </location>
</feature>
<evidence type="ECO:0000259" key="2">
    <source>
        <dbReference type="Pfam" id="PF06985"/>
    </source>
</evidence>
<accession>A0AAD4GBC7</accession>
<reference evidence="3" key="2">
    <citation type="journal article" date="2020" name="Nat. Commun.">
        <title>Large-scale genome sequencing of mycorrhizal fungi provides insights into the early evolution of symbiotic traits.</title>
        <authorList>
            <person name="Miyauchi S."/>
            <person name="Kiss E."/>
            <person name="Kuo A."/>
            <person name="Drula E."/>
            <person name="Kohler A."/>
            <person name="Sanchez-Garcia M."/>
            <person name="Morin E."/>
            <person name="Andreopoulos B."/>
            <person name="Barry K.W."/>
            <person name="Bonito G."/>
            <person name="Buee M."/>
            <person name="Carver A."/>
            <person name="Chen C."/>
            <person name="Cichocki N."/>
            <person name="Clum A."/>
            <person name="Culley D."/>
            <person name="Crous P.W."/>
            <person name="Fauchery L."/>
            <person name="Girlanda M."/>
            <person name="Hayes R.D."/>
            <person name="Keri Z."/>
            <person name="LaButti K."/>
            <person name="Lipzen A."/>
            <person name="Lombard V."/>
            <person name="Magnuson J."/>
            <person name="Maillard F."/>
            <person name="Murat C."/>
            <person name="Nolan M."/>
            <person name="Ohm R.A."/>
            <person name="Pangilinan J."/>
            <person name="Pereira M.F."/>
            <person name="Perotto S."/>
            <person name="Peter M."/>
            <person name="Pfister S."/>
            <person name="Riley R."/>
            <person name="Sitrit Y."/>
            <person name="Stielow J.B."/>
            <person name="Szollosi G."/>
            <person name="Zifcakova L."/>
            <person name="Stursova M."/>
            <person name="Spatafora J.W."/>
            <person name="Tedersoo L."/>
            <person name="Vaario L.M."/>
            <person name="Yamada A."/>
            <person name="Yan M."/>
            <person name="Wang P."/>
            <person name="Xu J."/>
            <person name="Bruns T."/>
            <person name="Baldrian P."/>
            <person name="Vilgalys R."/>
            <person name="Dunand C."/>
            <person name="Henrissat B."/>
            <person name="Grigoriev I.V."/>
            <person name="Hibbett D."/>
            <person name="Nagy L.G."/>
            <person name="Martin F.M."/>
        </authorList>
    </citation>
    <scope>NUCLEOTIDE SEQUENCE</scope>
    <source>
        <strain evidence="3">BED1</strain>
    </source>
</reference>
<dbReference type="Pfam" id="PF06985">
    <property type="entry name" value="HET"/>
    <property type="match status" value="1"/>
</dbReference>
<keyword evidence="4" id="KW-1185">Reference proteome</keyword>
<protein>
    <recommendedName>
        <fullName evidence="2">Heterokaryon incompatibility domain-containing protein</fullName>
    </recommendedName>
</protein>
<feature type="compositionally biased region" description="Polar residues" evidence="1">
    <location>
        <begin position="16"/>
        <end position="27"/>
    </location>
</feature>
<proteinExistence type="predicted"/>
<feature type="region of interest" description="Disordered" evidence="1">
    <location>
        <begin position="14"/>
        <end position="35"/>
    </location>
</feature>
<sequence length="544" mass="60984">MFIAQEMMLPRILNPWSGQRKQSSSSLEPPRPLQPPTHIADEFQHYIHNHIPARLIDTTKLTFVERSDVFDVFSTEIAQITEEDVQRRVDATGVDTHPEAGIYVSARKAALRETVRDVVRYAIFSHRWTDNEPSHHDISPTASPGLSKKRNIKTAGLAKLVQLCETARALGYKLVWSDTCCIDKTNPAELSEAIHAMFKWYAHAHLCIVHLAASLSLADFEHEPWFKRGWTLQELLAPRRIKFYDQGWRPFTNLINDKDDQALMFALSAVTGIPRDVVVADNSRGIKGRGVWEIMSWASTRKTTRIEDAAYCLYGLFDVHPSIAYGEGEKAFARLVKEIVERYHTWDVFVWGGEASQMHSALPCSPACYPRWDEAMVGGGMGMTDFTLTAHGLRLTSVPLIPLAFASDEKDESGSYTVILSPRSDAVTALGVYGDITVVCGSGRLQHIRRATDLHACILNYKPSQRSHRGELQVGRTYACFLLYMEGRNAEGSTWLKVATDNVLQISCKGAPAERSFEMEDGGFDLPLQTTYIRAPRAQSTLVV</sequence>
<gene>
    <name evidence="3" type="ORF">L210DRAFT_3551827</name>
</gene>
<evidence type="ECO:0000313" key="3">
    <source>
        <dbReference type="EMBL" id="KAF8435070.1"/>
    </source>
</evidence>
<name>A0AAD4GBC7_BOLED</name>
<dbReference type="EMBL" id="WHUW01000026">
    <property type="protein sequence ID" value="KAF8435070.1"/>
    <property type="molecule type" value="Genomic_DNA"/>
</dbReference>
<dbReference type="PANTHER" id="PTHR10622:SF10">
    <property type="entry name" value="HET DOMAIN-CONTAINING PROTEIN"/>
    <property type="match status" value="1"/>
</dbReference>
<dbReference type="PANTHER" id="PTHR10622">
    <property type="entry name" value="HET DOMAIN-CONTAINING PROTEIN"/>
    <property type="match status" value="1"/>
</dbReference>
<evidence type="ECO:0000313" key="4">
    <source>
        <dbReference type="Proteomes" id="UP001194468"/>
    </source>
</evidence>